<keyword evidence="2" id="KW-1185">Reference proteome</keyword>
<reference evidence="1 2" key="1">
    <citation type="submission" date="2006-12" db="EMBL/GenBank/DDBJ databases">
        <title>Complete sequence of Chlorobium phaeobacteroides DSM 266.</title>
        <authorList>
            <consortium name="US DOE Joint Genome Institute"/>
            <person name="Copeland A."/>
            <person name="Lucas S."/>
            <person name="Lapidus A."/>
            <person name="Barry K."/>
            <person name="Detter J.C."/>
            <person name="Glavina del Rio T."/>
            <person name="Hammon N."/>
            <person name="Israni S."/>
            <person name="Pitluck S."/>
            <person name="Goltsman E."/>
            <person name="Schmutz J."/>
            <person name="Larimer F."/>
            <person name="Land M."/>
            <person name="Hauser L."/>
            <person name="Mikhailova N."/>
            <person name="Li T."/>
            <person name="Overmann J."/>
            <person name="Bryant D.A."/>
            <person name="Richardson P."/>
        </authorList>
    </citation>
    <scope>NUCLEOTIDE SEQUENCE [LARGE SCALE GENOMIC DNA]</scope>
    <source>
        <strain evidence="1 2">DSM 266</strain>
    </source>
</reference>
<evidence type="ECO:0000313" key="1">
    <source>
        <dbReference type="EMBL" id="ABL65691.1"/>
    </source>
</evidence>
<proteinExistence type="predicted"/>
<evidence type="ECO:0000313" key="2">
    <source>
        <dbReference type="Proteomes" id="UP000008701"/>
    </source>
</evidence>
<dbReference type="KEGG" id="cph:Cpha266_1670"/>
<sequence length="345" mass="39298">MQFIVAVSCSIVHIRNIAIFPSISITGMPRTKEQWIEQLESELPPLFQFTERNRSITAHYAAWYLQKPDLFKWSGMAAFASRQVGIALVFAELMHAPEQFHSPLLVERRSFSLDPMELVRIAAGWMLYFPSLLHQFASKQFLLADLELIRKGNNAIFNDIAWAHAAYLEGGLGEVRRLCGDDEKEYLLSGFTMIDEGARLLEIPDRETEARELIREGNVKLLRHEQMTTLQPVFDLLSPPGRVVVSFGSDLDFSDAVHDGWAQASFSLWSGYWETLTGIRSVTNSRDRWMWIEEAVLPVWQGVDAGFCDNSPLKNRMLSLAACEPALIHDVKRFAENLYRIVSFA</sequence>
<dbReference type="InterPro" id="IPR019658">
    <property type="entry name" value="DUF2515"/>
</dbReference>
<dbReference type="Pfam" id="PF10720">
    <property type="entry name" value="DUF2515"/>
    <property type="match status" value="1"/>
</dbReference>
<organism evidence="1 2">
    <name type="scientific">Chlorobium phaeobacteroides (strain DSM 266 / SMG 266 / 2430)</name>
    <dbReference type="NCBI Taxonomy" id="290317"/>
    <lineage>
        <taxon>Bacteria</taxon>
        <taxon>Pseudomonadati</taxon>
        <taxon>Chlorobiota</taxon>
        <taxon>Chlorobiia</taxon>
        <taxon>Chlorobiales</taxon>
        <taxon>Chlorobiaceae</taxon>
        <taxon>Chlorobium/Pelodictyon group</taxon>
        <taxon>Chlorobium</taxon>
    </lineage>
</organism>
<gene>
    <name evidence="1" type="ordered locus">Cpha266_1670</name>
</gene>
<protein>
    <submittedName>
        <fullName evidence="1">Uncharacterized protein</fullName>
    </submittedName>
</protein>
<dbReference type="EMBL" id="CP000492">
    <property type="protein sequence ID" value="ABL65691.1"/>
    <property type="molecule type" value="Genomic_DNA"/>
</dbReference>
<accession>A1BH14</accession>
<name>A1BH14_CHLPD</name>
<dbReference type="AlphaFoldDB" id="A1BH14"/>
<dbReference type="Proteomes" id="UP000008701">
    <property type="component" value="Chromosome"/>
</dbReference>
<dbReference type="eggNOG" id="COG3103">
    <property type="taxonomic scope" value="Bacteria"/>
</dbReference>
<dbReference type="HOGENOM" id="CLU_867900_0_0_10"/>